<dbReference type="Gene3D" id="3.40.50.300">
    <property type="entry name" value="P-loop containing nucleotide triphosphate hydrolases"/>
    <property type="match status" value="1"/>
</dbReference>
<reference evidence="2 5" key="2">
    <citation type="submission" date="2019-10" db="EMBL/GenBank/DDBJ databases">
        <title>Prolixibacter strains distinguished by the presence of nitrate reductase genes were adept at nitrate-dependent anaerobic corrosion of metallic iron and carbon steel.</title>
        <authorList>
            <person name="Iino T."/>
            <person name="Shono N."/>
            <person name="Ito K."/>
            <person name="Nakamura R."/>
            <person name="Sueoka K."/>
            <person name="Harayama S."/>
            <person name="Ohkuma M."/>
        </authorList>
    </citation>
    <scope>NUCLEOTIDE SEQUENCE [LARGE SCALE GENOMIC DNA]</scope>
    <source>
        <strain evidence="2 5">MIC1-1</strain>
    </source>
</reference>
<dbReference type="InterPro" id="IPR027417">
    <property type="entry name" value="P-loop_NTPase"/>
</dbReference>
<dbReference type="EMBL" id="BLAU01000001">
    <property type="protein sequence ID" value="GET23040.1"/>
    <property type="molecule type" value="Genomic_DNA"/>
</dbReference>
<comment type="caution">
    <text evidence="3">The sequence shown here is derived from an EMBL/GenBank/DDBJ whole genome shotgun (WGS) entry which is preliminary data.</text>
</comment>
<proteinExistence type="predicted"/>
<dbReference type="RefSeq" id="WP_106544003.1">
    <property type="nucleotide sequence ID" value="NZ_BLAU01000001.1"/>
</dbReference>
<organism evidence="3 4">
    <name type="scientific">Prolixibacter denitrificans</name>
    <dbReference type="NCBI Taxonomy" id="1541063"/>
    <lineage>
        <taxon>Bacteria</taxon>
        <taxon>Pseudomonadati</taxon>
        <taxon>Bacteroidota</taxon>
        <taxon>Bacteroidia</taxon>
        <taxon>Marinilabiliales</taxon>
        <taxon>Prolixibacteraceae</taxon>
        <taxon>Prolixibacter</taxon>
    </lineage>
</organism>
<sequence length="840" mass="97978">MTTEENLESNFDITMISRINKLKNFGVFQNFAWNGLDDFKKKNLIYGWNYSGKTTLSRLFQGINHREKHWIYPTSEFEITAEINGLSTNYKKEDLDNFPFDVKVFNTQYIKDVFISDDMDLDINPISFYLGDPSGELVKKIKKLDKKKTQLENIRDNRYQKVVDEFSKYDKKTGSKFTDKAKDIRENYLDNKLTRDDFNISHFRIIAGNVKNDLPKYILSSIEKDKTKSDAVVSKDYEPQKEDYSLSEELKTLSEEVKTILEDTAPKSIPFPELDKDKDLFHWVQTGIKLHEGESECKFCTKTLPVNRISDLNSYYSKKLKEIQDSVALTQEKIKSEKEKLKITFPDKKNLVNGFQSAYQKAVDNFGETVKKYKIQLSTLETDLKRKTSDYFNSIPATKIELVTFEEDFKEINKAVKAHNDWLNEFDDNKKNALEKILNHYVAEYLQDENYNKKEADKDKAESIILNINTKININKADKLALEAQLKSNVKGQEELNEILEILLHRKDIKIEIRNDKFTLERSGHPASNLSEGEKSAIAFAYFLTELKALREEEPPKLPNTIVFIDDPISSLDSNHIFQVRSLIMSFFHKCSLSKVQFSNLHLDVEKLWLNLIANGYINDKGVIQDKLNSLKDKLELTLDNAFENKRTEIFKGLKSPVDFAQLFISTHNFEFFSVMRDTKLFNNIKGNTNEENRPFYWVRRADTNNSIIEKLPKTFSEHKSEYVGIFNILLEYHNSTTKSNFPYLILLPNALRRFVELYTLSKYPANNSSTVDSRVELVFNPEEKPHHNTKLLNWFSHQNQLEKLQQHDDKILQIDGAIKDLIDYLKTKDKLHWKGLIGE</sequence>
<feature type="domain" description="Protein CR006 P-loop" evidence="1">
    <location>
        <begin position="24"/>
        <end position="813"/>
    </location>
</feature>
<keyword evidence="5" id="KW-1185">Reference proteome</keyword>
<dbReference type="AlphaFoldDB" id="A0A2P8C577"/>
<evidence type="ECO:0000313" key="3">
    <source>
        <dbReference type="EMBL" id="PSK80120.1"/>
    </source>
</evidence>
<accession>A0A2P8C577</accession>
<gene>
    <name evidence="3" type="ORF">CLV93_1272</name>
    <name evidence="2" type="ORF">JCM18694_32860</name>
</gene>
<evidence type="ECO:0000313" key="4">
    <source>
        <dbReference type="Proteomes" id="UP000240621"/>
    </source>
</evidence>
<protein>
    <submittedName>
        <fullName evidence="3">Wobble nucleotide-excising tRNase</fullName>
    </submittedName>
</protein>
<dbReference type="OrthoDB" id="9795565at2"/>
<reference evidence="3 4" key="1">
    <citation type="submission" date="2018-03" db="EMBL/GenBank/DDBJ databases">
        <title>Genomic Encyclopedia of Archaeal and Bacterial Type Strains, Phase II (KMG-II): from individual species to whole genera.</title>
        <authorList>
            <person name="Goeker M."/>
        </authorList>
    </citation>
    <scope>NUCLEOTIDE SEQUENCE [LARGE SCALE GENOMIC DNA]</scope>
    <source>
        <strain evidence="3 4">DSM 27267</strain>
    </source>
</reference>
<dbReference type="Pfam" id="PF13166">
    <property type="entry name" value="AAA_13"/>
    <property type="match status" value="1"/>
</dbReference>
<dbReference type="InterPro" id="IPR026866">
    <property type="entry name" value="CR006_AAA"/>
</dbReference>
<dbReference type="EMBL" id="PYGC01000027">
    <property type="protein sequence ID" value="PSK80120.1"/>
    <property type="molecule type" value="Genomic_DNA"/>
</dbReference>
<dbReference type="SUPFAM" id="SSF52540">
    <property type="entry name" value="P-loop containing nucleoside triphosphate hydrolases"/>
    <property type="match status" value="1"/>
</dbReference>
<dbReference type="Proteomes" id="UP000240621">
    <property type="component" value="Unassembled WGS sequence"/>
</dbReference>
<dbReference type="Proteomes" id="UP000396862">
    <property type="component" value="Unassembled WGS sequence"/>
</dbReference>
<evidence type="ECO:0000259" key="1">
    <source>
        <dbReference type="Pfam" id="PF13166"/>
    </source>
</evidence>
<evidence type="ECO:0000313" key="2">
    <source>
        <dbReference type="EMBL" id="GET23040.1"/>
    </source>
</evidence>
<name>A0A2P8C577_9BACT</name>
<evidence type="ECO:0000313" key="5">
    <source>
        <dbReference type="Proteomes" id="UP000396862"/>
    </source>
</evidence>